<proteinExistence type="predicted"/>
<accession>A0A7U7J451</accession>
<dbReference type="PANTHER" id="PTHR22602:SF0">
    <property type="entry name" value="TRANSFERASE CAF17, MITOCHONDRIAL-RELATED"/>
    <property type="match status" value="1"/>
</dbReference>
<dbReference type="Pfam" id="PF01571">
    <property type="entry name" value="GCV_T"/>
    <property type="match status" value="1"/>
</dbReference>
<feature type="domain" description="GCVT N-terminal" evidence="2">
    <location>
        <begin position="27"/>
        <end position="154"/>
    </location>
</feature>
<evidence type="ECO:0000256" key="1">
    <source>
        <dbReference type="PIRSR" id="PIRSR006487-1"/>
    </source>
</evidence>
<dbReference type="Gene3D" id="3.30.70.1630">
    <property type="match status" value="1"/>
</dbReference>
<dbReference type="PIRSF" id="PIRSF006487">
    <property type="entry name" value="GcvT"/>
    <property type="match status" value="1"/>
</dbReference>
<dbReference type="OrthoDB" id="9796287at2"/>
<feature type="binding site" evidence="1">
    <location>
        <position position="182"/>
    </location>
    <ligand>
        <name>substrate</name>
    </ligand>
</feature>
<dbReference type="SUPFAM" id="SSF101790">
    <property type="entry name" value="Aminomethyltransferase beta-barrel domain"/>
    <property type="match status" value="1"/>
</dbReference>
<dbReference type="NCBIfam" id="TIGR03317">
    <property type="entry name" value="ygfZ_signature"/>
    <property type="match status" value="1"/>
</dbReference>
<dbReference type="InterPro" id="IPR017703">
    <property type="entry name" value="YgfZ/GCV_T_CS"/>
</dbReference>
<evidence type="ECO:0000259" key="2">
    <source>
        <dbReference type="Pfam" id="PF01571"/>
    </source>
</evidence>
<dbReference type="SUPFAM" id="SSF103025">
    <property type="entry name" value="Folate-binding domain"/>
    <property type="match status" value="1"/>
</dbReference>
<evidence type="ECO:0000313" key="4">
    <source>
        <dbReference type="Proteomes" id="UP000019184"/>
    </source>
</evidence>
<organism evidence="3 4">
    <name type="scientific">Candidatus Contendobacter odensis Run_B_J11</name>
    <dbReference type="NCBI Taxonomy" id="1400861"/>
    <lineage>
        <taxon>Bacteria</taxon>
        <taxon>Pseudomonadati</taxon>
        <taxon>Pseudomonadota</taxon>
        <taxon>Gammaproteobacteria</taxon>
        <taxon>Candidatus Competibacteraceae</taxon>
        <taxon>Candidatus Contendibacter</taxon>
    </lineage>
</organism>
<dbReference type="PANTHER" id="PTHR22602">
    <property type="entry name" value="TRANSFERASE CAF17, MITOCHONDRIAL-RELATED"/>
    <property type="match status" value="1"/>
</dbReference>
<evidence type="ECO:0000313" key="3">
    <source>
        <dbReference type="EMBL" id="CDH45260.1"/>
    </source>
</evidence>
<dbReference type="Gene3D" id="3.30.70.1400">
    <property type="entry name" value="Aminomethyltransferase beta-barrel domains"/>
    <property type="match status" value="1"/>
</dbReference>
<dbReference type="Gene3D" id="2.40.30.160">
    <property type="match status" value="1"/>
</dbReference>
<keyword evidence="4" id="KW-1185">Reference proteome</keyword>
<dbReference type="Proteomes" id="UP000019184">
    <property type="component" value="Unassembled WGS sequence"/>
</dbReference>
<keyword evidence="3" id="KW-0808">Transferase</keyword>
<dbReference type="InterPro" id="IPR045179">
    <property type="entry name" value="YgfZ/GcvT"/>
</dbReference>
<dbReference type="AlphaFoldDB" id="A0A7U7J451"/>
<dbReference type="InterPro" id="IPR006222">
    <property type="entry name" value="GCVT_N"/>
</dbReference>
<comment type="caution">
    <text evidence="3">The sequence shown here is derived from an EMBL/GenBank/DDBJ whole genome shotgun (WGS) entry which is preliminary data.</text>
</comment>
<dbReference type="EMBL" id="CBTK010000135">
    <property type="protein sequence ID" value="CDH45260.1"/>
    <property type="molecule type" value="Genomic_DNA"/>
</dbReference>
<sequence length="349" mass="37752">MNVEWRDFLERAGAHWDSDSVIHFGQLDAESNAALRGDVCCDLSHLGLIAVHGPDAERFLQGQLTCDVRQVTPEHSLIGAHCNPKGRAVADFRLFQREDAYFLELPRTMVDPLLLRLCKYLLRAKAVLENASDALARIGVAGPNAASLLESAMGAVPATVNSVIAADNMIVIRLPGLQPRFELHGAARELGAIWNALARDLVPVGTESWRLLDILAGIPTIYPATMEAFVPQMINLQQLDGISFQKGCYTGQEIVARTHHLGKLKRRMYLARVDSATPPRPGDPLFSPQADASQSAGQLADACRHPNGGYAVLAVALIECAEQGELRLGDAGGPVLQLEPLPYEFDGAA</sequence>
<dbReference type="GO" id="GO:0016226">
    <property type="term" value="P:iron-sulfur cluster assembly"/>
    <property type="evidence" value="ECO:0007669"/>
    <property type="project" value="TreeGrafter"/>
</dbReference>
<dbReference type="InterPro" id="IPR029043">
    <property type="entry name" value="GcvT/YgfZ_C"/>
</dbReference>
<protein>
    <submittedName>
        <fullName evidence="3">Glycine cleavage T protein (Aminomethyl transferase)</fullName>
    </submittedName>
</protein>
<name>A0A7U7J451_9GAMM</name>
<gene>
    <name evidence="3" type="ORF">BN874_220030</name>
</gene>
<dbReference type="RefSeq" id="WP_034432791.1">
    <property type="nucleotide sequence ID" value="NZ_CBTK010000135.1"/>
</dbReference>
<dbReference type="GO" id="GO:0016740">
    <property type="term" value="F:transferase activity"/>
    <property type="evidence" value="ECO:0007669"/>
    <property type="project" value="UniProtKB-KW"/>
</dbReference>
<reference evidence="3 4" key="1">
    <citation type="journal article" date="2014" name="ISME J.">
        <title>Candidatus Competibacter-lineage genomes retrieved from metagenomes reveal functional metabolic diversity.</title>
        <authorList>
            <person name="McIlroy S.J."/>
            <person name="Albertsen M."/>
            <person name="Andresen E.K."/>
            <person name="Saunders A.M."/>
            <person name="Kristiansen R."/>
            <person name="Stokholm-Bjerregaard M."/>
            <person name="Nielsen K.L."/>
            <person name="Nielsen P.H."/>
        </authorList>
    </citation>
    <scope>NUCLEOTIDE SEQUENCE [LARGE SCALE GENOMIC DNA]</scope>
    <source>
        <strain evidence="3 4">Run_B_J11</strain>
    </source>
</reference>